<dbReference type="AlphaFoldDB" id="A0A1G6HE58"/>
<dbReference type="OrthoDB" id="6296434at2"/>
<evidence type="ECO:0000259" key="1">
    <source>
        <dbReference type="Pfam" id="PF06527"/>
    </source>
</evidence>
<protein>
    <submittedName>
        <fullName evidence="2">TniQ protein</fullName>
    </submittedName>
</protein>
<sequence>MNSYSLLIKPIPYPDESAASLLIRAAEANGFSSVYSLCKIQSSSPSTTLSSHVTHQKRFRKLLQLLGLSDEYTSLAFALSGSTQAMPRKYSKIILKHSLFRKDVQAFCPKCLSEQSYWRRHWLLRPYTVCLKHGTQLYDCCPTCKKSLNISRNKIVFCHSCGQDLRILPTNLKNSEAIQWFIDTIYHGDQNVINQLSDYWLALEKFDWKSNDIDADHQRIQMAYEYFTNPEQSKKTLIHIINSRVSEAHPQIQAVYLKKQSSILREYANSILANCIHVAQPATNHLKQFFSLDQTRTILDISYTRLKTLIQKEKLDTIKNARGLINISSIDIERLLLDESHKVPLLSSCVQDIPKGDLLTLPEIAGQLQIHKEIVRDLGVKGWLKLDKKKVDGHVKNVGLPEIIEEFSKKYISVGTLACQLNVNSTNLADKLKHFGIEPVGGPHIDGLRTNLYQQTDIECITTEMINDLKIYETYTGRPSKKRLKLVHYESDPTLYFSLRHTSSKLHISPSKVAVLVQKGILKKDKHCHLVIRVEKASVSTLITELNRQDFISLEDAAKELGCAINWLHINWIKTGYLKLYDFVYWKFVKTDDINQVKTLQKEYMTAIEASKVLGMHRTHIINLKAQGKIDSISFGESNSLNLYRREDVLKLLKKQNDGYSFT</sequence>
<dbReference type="Pfam" id="PF06527">
    <property type="entry name" value="TniQ"/>
    <property type="match status" value="1"/>
</dbReference>
<dbReference type="EMBL" id="FMYL01000005">
    <property type="protein sequence ID" value="SDB92540.1"/>
    <property type="molecule type" value="Genomic_DNA"/>
</dbReference>
<feature type="domain" description="TniQ" evidence="1">
    <location>
        <begin position="8"/>
        <end position="137"/>
    </location>
</feature>
<evidence type="ECO:0000313" key="2">
    <source>
        <dbReference type="EMBL" id="SDB92540.1"/>
    </source>
</evidence>
<proteinExistence type="predicted"/>
<dbReference type="Proteomes" id="UP000242501">
    <property type="component" value="Unassembled WGS sequence"/>
</dbReference>
<name>A0A1G6HE58_9GAMM</name>
<keyword evidence="3" id="KW-1185">Reference proteome</keyword>
<gene>
    <name evidence="2" type="ORF">SAMN05421733_10590</name>
</gene>
<accession>A0A1G6HE58</accession>
<dbReference type="RefSeq" id="WP_092747832.1">
    <property type="nucleotide sequence ID" value="NZ_FMYL01000005.1"/>
</dbReference>
<dbReference type="InterPro" id="IPR009492">
    <property type="entry name" value="TniQ"/>
</dbReference>
<reference evidence="3" key="1">
    <citation type="submission" date="2016-09" db="EMBL/GenBank/DDBJ databases">
        <authorList>
            <person name="Varghese N."/>
            <person name="Submissions S."/>
        </authorList>
    </citation>
    <scope>NUCLEOTIDE SEQUENCE [LARGE SCALE GENOMIC DNA]</scope>
    <source>
        <strain evidence="3">ANC 4422</strain>
    </source>
</reference>
<organism evidence="2 3">
    <name type="scientific">Acinetobacter boissieri</name>
    <dbReference type="NCBI Taxonomy" id="1219383"/>
    <lineage>
        <taxon>Bacteria</taxon>
        <taxon>Pseudomonadati</taxon>
        <taxon>Pseudomonadota</taxon>
        <taxon>Gammaproteobacteria</taxon>
        <taxon>Moraxellales</taxon>
        <taxon>Moraxellaceae</taxon>
        <taxon>Acinetobacter</taxon>
    </lineage>
</organism>
<evidence type="ECO:0000313" key="3">
    <source>
        <dbReference type="Proteomes" id="UP000242501"/>
    </source>
</evidence>
<dbReference type="STRING" id="1219383.SAMN05421733_10590"/>